<dbReference type="InterPro" id="IPR001063">
    <property type="entry name" value="Ribosomal_uL22"/>
</dbReference>
<comment type="function">
    <text evidence="7">The globular domain of the protein is located near the polypeptide exit tunnel on the outside of the subunit, while an extended beta-hairpin is found that lines the wall of the exit tunnel in the center of the 70S ribosome.</text>
</comment>
<comment type="subunit">
    <text evidence="7 9">Part of the 50S ribosomal subunit.</text>
</comment>
<dbReference type="GO" id="GO:0003735">
    <property type="term" value="F:structural constituent of ribosome"/>
    <property type="evidence" value="ECO:0007669"/>
    <property type="project" value="InterPro"/>
</dbReference>
<feature type="region of interest" description="Disordered" evidence="11">
    <location>
        <begin position="114"/>
        <end position="144"/>
    </location>
</feature>
<evidence type="ECO:0000256" key="11">
    <source>
        <dbReference type="SAM" id="MobiDB-lite"/>
    </source>
</evidence>
<dbReference type="Proteomes" id="UP000231530">
    <property type="component" value="Unassembled WGS sequence"/>
</dbReference>
<dbReference type="PANTHER" id="PTHR13501">
    <property type="entry name" value="CHLOROPLAST 50S RIBOSOMAL PROTEIN L22-RELATED"/>
    <property type="match status" value="1"/>
</dbReference>
<gene>
    <name evidence="7" type="primary">rplV</name>
    <name evidence="12" type="ORF">COU32_04005</name>
</gene>
<sequence>MKRQATAKLSSLRIAPRKVRLLADLIRGMHVSDALMQLKFSKKQAAVPVIKLLRSAVANAEHNANIDIDTLIIKESYVDGGPISYRWMPRAFGRAGKIRKRTSHVTLVLEGEEKNKKAVTKKVKKTKESDVDTQDTKGTQEEKK</sequence>
<evidence type="ECO:0000256" key="1">
    <source>
        <dbReference type="ARBA" id="ARBA00009451"/>
    </source>
</evidence>
<dbReference type="AlphaFoldDB" id="A0A2H0TVB9"/>
<proteinExistence type="inferred from homology"/>
<keyword evidence="3 7" id="KW-0694">RNA-binding</keyword>
<dbReference type="GO" id="GO:0022625">
    <property type="term" value="C:cytosolic large ribosomal subunit"/>
    <property type="evidence" value="ECO:0007669"/>
    <property type="project" value="TreeGrafter"/>
</dbReference>
<dbReference type="HAMAP" id="MF_01331_B">
    <property type="entry name" value="Ribosomal_uL22_B"/>
    <property type="match status" value="1"/>
</dbReference>
<evidence type="ECO:0000256" key="5">
    <source>
        <dbReference type="ARBA" id="ARBA00023274"/>
    </source>
</evidence>
<dbReference type="GO" id="GO:0006412">
    <property type="term" value="P:translation"/>
    <property type="evidence" value="ECO:0007669"/>
    <property type="project" value="UniProtKB-UniRule"/>
</dbReference>
<protein>
    <recommendedName>
        <fullName evidence="6 7">Large ribosomal subunit protein uL22</fullName>
    </recommendedName>
</protein>
<evidence type="ECO:0000256" key="9">
    <source>
        <dbReference type="RuleBase" id="RU004006"/>
    </source>
</evidence>
<dbReference type="InterPro" id="IPR036394">
    <property type="entry name" value="Ribosomal_uL22_sf"/>
</dbReference>
<keyword evidence="4 7" id="KW-0689">Ribosomal protein</keyword>
<evidence type="ECO:0000256" key="6">
    <source>
        <dbReference type="ARBA" id="ARBA00035207"/>
    </source>
</evidence>
<evidence type="ECO:0000256" key="10">
    <source>
        <dbReference type="RuleBase" id="RU004008"/>
    </source>
</evidence>
<comment type="caution">
    <text evidence="12">The sequence shown here is derived from an EMBL/GenBank/DDBJ whole genome shotgun (WGS) entry which is preliminary data.</text>
</comment>
<evidence type="ECO:0000313" key="13">
    <source>
        <dbReference type="Proteomes" id="UP000231530"/>
    </source>
</evidence>
<evidence type="ECO:0000256" key="7">
    <source>
        <dbReference type="HAMAP-Rule" id="MF_01331"/>
    </source>
</evidence>
<feature type="compositionally biased region" description="Basic and acidic residues" evidence="11">
    <location>
        <begin position="126"/>
        <end position="144"/>
    </location>
</feature>
<dbReference type="GO" id="GO:0019843">
    <property type="term" value="F:rRNA binding"/>
    <property type="evidence" value="ECO:0007669"/>
    <property type="project" value="UniProtKB-UniRule"/>
</dbReference>
<dbReference type="CDD" id="cd00336">
    <property type="entry name" value="Ribosomal_L22"/>
    <property type="match status" value="1"/>
</dbReference>
<dbReference type="Gene3D" id="3.90.470.10">
    <property type="entry name" value="Ribosomal protein L22/L17"/>
    <property type="match status" value="1"/>
</dbReference>
<comment type="function">
    <text evidence="7 10">This protein binds specifically to 23S rRNA; its binding is stimulated by other ribosomal proteins, e.g., L4, L17, and L20. It is important during the early stages of 50S assembly. It makes multiple contacts with different domains of the 23S rRNA in the assembled 50S subunit and ribosome.</text>
</comment>
<evidence type="ECO:0000256" key="4">
    <source>
        <dbReference type="ARBA" id="ARBA00022980"/>
    </source>
</evidence>
<evidence type="ECO:0000313" key="12">
    <source>
        <dbReference type="EMBL" id="PIR76091.1"/>
    </source>
</evidence>
<dbReference type="EMBL" id="PFBY01000042">
    <property type="protein sequence ID" value="PIR76091.1"/>
    <property type="molecule type" value="Genomic_DNA"/>
</dbReference>
<dbReference type="Pfam" id="PF00237">
    <property type="entry name" value="Ribosomal_L22"/>
    <property type="match status" value="1"/>
</dbReference>
<evidence type="ECO:0000256" key="3">
    <source>
        <dbReference type="ARBA" id="ARBA00022884"/>
    </source>
</evidence>
<keyword evidence="2 7" id="KW-0699">rRNA-binding</keyword>
<dbReference type="InterPro" id="IPR005727">
    <property type="entry name" value="Ribosomal_uL22_bac/chlpt-type"/>
</dbReference>
<organism evidence="12 13">
    <name type="scientific">Candidatus Magasanikbacteria bacterium CG10_big_fil_rev_8_21_14_0_10_42_10</name>
    <dbReference type="NCBI Taxonomy" id="1974649"/>
    <lineage>
        <taxon>Bacteria</taxon>
        <taxon>Candidatus Magasanikiibacteriota</taxon>
    </lineage>
</organism>
<dbReference type="NCBIfam" id="TIGR01044">
    <property type="entry name" value="rplV_bact"/>
    <property type="match status" value="1"/>
</dbReference>
<accession>A0A2H0TVB9</accession>
<keyword evidence="5 7" id="KW-0687">Ribonucleoprotein</keyword>
<evidence type="ECO:0000256" key="2">
    <source>
        <dbReference type="ARBA" id="ARBA00022730"/>
    </source>
</evidence>
<reference evidence="13" key="1">
    <citation type="submission" date="2017-09" db="EMBL/GenBank/DDBJ databases">
        <title>Depth-based differentiation of microbial function through sediment-hosted aquifers and enrichment of novel symbionts in the deep terrestrial subsurface.</title>
        <authorList>
            <person name="Probst A.J."/>
            <person name="Ladd B."/>
            <person name="Jarett J.K."/>
            <person name="Geller-Mcgrath D.E."/>
            <person name="Sieber C.M.K."/>
            <person name="Emerson J.B."/>
            <person name="Anantharaman K."/>
            <person name="Thomas B.C."/>
            <person name="Malmstrom R."/>
            <person name="Stieglmeier M."/>
            <person name="Klingl A."/>
            <person name="Woyke T."/>
            <person name="Ryan C.M."/>
            <person name="Banfield J.F."/>
        </authorList>
    </citation>
    <scope>NUCLEOTIDE SEQUENCE [LARGE SCALE GENOMIC DNA]</scope>
</reference>
<dbReference type="SUPFAM" id="SSF54843">
    <property type="entry name" value="Ribosomal protein L22"/>
    <property type="match status" value="1"/>
</dbReference>
<comment type="similarity">
    <text evidence="1 7 8">Belongs to the universal ribosomal protein uL22 family.</text>
</comment>
<name>A0A2H0TVB9_9BACT</name>
<dbReference type="PANTHER" id="PTHR13501:SF8">
    <property type="entry name" value="LARGE RIBOSOMAL SUBUNIT PROTEIN UL22M"/>
    <property type="match status" value="1"/>
</dbReference>
<evidence type="ECO:0000256" key="8">
    <source>
        <dbReference type="RuleBase" id="RU004005"/>
    </source>
</evidence>
<dbReference type="InterPro" id="IPR047867">
    <property type="entry name" value="Ribosomal_uL22_bac/org-type"/>
</dbReference>